<accession>F7B4J2</accession>
<dbReference type="eggNOG" id="ENOG502S3KF">
    <property type="taxonomic scope" value="Eukaryota"/>
</dbReference>
<dbReference type="PANTHER" id="PTHR23267">
    <property type="entry name" value="IMMUNOGLOBULIN LIGHT CHAIN"/>
    <property type="match status" value="1"/>
</dbReference>
<evidence type="ECO:0000313" key="4">
    <source>
        <dbReference type="Proteomes" id="UP000002279"/>
    </source>
</evidence>
<feature type="chain" id="PRO_5028188905" description="Ig-like domain-containing protein" evidence="1">
    <location>
        <begin position="21"/>
        <end position="129"/>
    </location>
</feature>
<dbReference type="SMART" id="SM00408">
    <property type="entry name" value="IGc2"/>
    <property type="match status" value="1"/>
</dbReference>
<dbReference type="HOGENOM" id="CLU_077975_1_0_1"/>
<dbReference type="SUPFAM" id="SSF48726">
    <property type="entry name" value="Immunoglobulin"/>
    <property type="match status" value="1"/>
</dbReference>
<reference evidence="3" key="2">
    <citation type="submission" date="2025-08" db="UniProtKB">
        <authorList>
            <consortium name="Ensembl"/>
        </authorList>
    </citation>
    <scope>IDENTIFICATION</scope>
    <source>
        <strain evidence="3">Glennie</strain>
    </source>
</reference>
<keyword evidence="1" id="KW-0732">Signal</keyword>
<proteinExistence type="predicted"/>
<evidence type="ECO:0000256" key="1">
    <source>
        <dbReference type="SAM" id="SignalP"/>
    </source>
</evidence>
<dbReference type="Proteomes" id="UP000002279">
    <property type="component" value="Chromosome 18"/>
</dbReference>
<dbReference type="Bgee" id="ENSOANG00000010340">
    <property type="expression patterns" value="Expressed in endometrium and 2 other cell types or tissues"/>
</dbReference>
<evidence type="ECO:0000313" key="3">
    <source>
        <dbReference type="Ensembl" id="ENSOANP00000016404.2"/>
    </source>
</evidence>
<dbReference type="FunFam" id="2.60.40.10:FF:001230">
    <property type="entry name" value="Immunoglobulin kappa variable 8-16"/>
    <property type="match status" value="1"/>
</dbReference>
<dbReference type="InParanoid" id="F7B4J2"/>
<dbReference type="STRING" id="9258.ENSOANP00000016404"/>
<dbReference type="GeneTree" id="ENSGT00940000153770"/>
<dbReference type="Pfam" id="PF07686">
    <property type="entry name" value="V-set"/>
    <property type="match status" value="1"/>
</dbReference>
<protein>
    <recommendedName>
        <fullName evidence="2">Ig-like domain-containing protein</fullName>
    </recommendedName>
</protein>
<evidence type="ECO:0000259" key="2">
    <source>
        <dbReference type="PROSITE" id="PS50835"/>
    </source>
</evidence>
<feature type="signal peptide" evidence="1">
    <location>
        <begin position="1"/>
        <end position="20"/>
    </location>
</feature>
<dbReference type="GO" id="GO:0019814">
    <property type="term" value="C:immunoglobulin complex"/>
    <property type="evidence" value="ECO:0000318"/>
    <property type="project" value="GO_Central"/>
</dbReference>
<dbReference type="GO" id="GO:0006955">
    <property type="term" value="P:immune response"/>
    <property type="evidence" value="ECO:0000318"/>
    <property type="project" value="GO_Central"/>
</dbReference>
<dbReference type="Gene3D" id="2.60.40.10">
    <property type="entry name" value="Immunoglobulins"/>
    <property type="match status" value="1"/>
</dbReference>
<keyword evidence="4" id="KW-1185">Reference proteome</keyword>
<dbReference type="Ensembl" id="ENSOANT00000016407.2">
    <property type="protein sequence ID" value="ENSOANP00000016404.2"/>
    <property type="gene ID" value="ENSOANG00000010340.3"/>
</dbReference>
<dbReference type="PROSITE" id="PS50835">
    <property type="entry name" value="IG_LIKE"/>
    <property type="match status" value="1"/>
</dbReference>
<dbReference type="SMART" id="SM00406">
    <property type="entry name" value="IGv"/>
    <property type="match status" value="1"/>
</dbReference>
<reference evidence="3" key="3">
    <citation type="submission" date="2025-09" db="UniProtKB">
        <authorList>
            <consortium name="Ensembl"/>
        </authorList>
    </citation>
    <scope>IDENTIFICATION</scope>
    <source>
        <strain evidence="3">Glennie</strain>
    </source>
</reference>
<dbReference type="InterPro" id="IPR036179">
    <property type="entry name" value="Ig-like_dom_sf"/>
</dbReference>
<dbReference type="InterPro" id="IPR013783">
    <property type="entry name" value="Ig-like_fold"/>
</dbReference>
<dbReference type="InterPro" id="IPR007110">
    <property type="entry name" value="Ig-like_dom"/>
</dbReference>
<dbReference type="FunCoup" id="F7B4J2">
    <property type="interactions" value="110"/>
</dbReference>
<dbReference type="InterPro" id="IPR003598">
    <property type="entry name" value="Ig_sub2"/>
</dbReference>
<name>F7B4J2_ORNAN</name>
<dbReference type="InterPro" id="IPR050150">
    <property type="entry name" value="IgV_Light_Chain"/>
</dbReference>
<sequence length="129" mass="14082">MVSRAQLLCLLLLWAQESNGDIVLTQSPDFLTATPGDQVKINCKASSSVSNDMAWYRQKPGQAPKLLINYGNNRPSGVPDRFSSSGSGTNIIFTISRVETDDGGDYYCQQHNSYPCTVLQPATKTSLGY</sequence>
<feature type="domain" description="Ig-like" evidence="2">
    <location>
        <begin position="20"/>
        <end position="109"/>
    </location>
</feature>
<dbReference type="InterPro" id="IPR013106">
    <property type="entry name" value="Ig_V-set"/>
</dbReference>
<organism evidence="3 4">
    <name type="scientific">Ornithorhynchus anatinus</name>
    <name type="common">Duckbill platypus</name>
    <dbReference type="NCBI Taxonomy" id="9258"/>
    <lineage>
        <taxon>Eukaryota</taxon>
        <taxon>Metazoa</taxon>
        <taxon>Chordata</taxon>
        <taxon>Craniata</taxon>
        <taxon>Vertebrata</taxon>
        <taxon>Euteleostomi</taxon>
        <taxon>Mammalia</taxon>
        <taxon>Monotremata</taxon>
        <taxon>Ornithorhynchidae</taxon>
        <taxon>Ornithorhynchus</taxon>
    </lineage>
</organism>
<dbReference type="InterPro" id="IPR003599">
    <property type="entry name" value="Ig_sub"/>
</dbReference>
<reference evidence="3 4" key="1">
    <citation type="journal article" date="2008" name="Nature">
        <title>Genome analysis of the platypus reveals unique signatures of evolution.</title>
        <authorList>
            <person name="Warren W.C."/>
            <person name="Hillier L.W."/>
            <person name="Marshall Graves J.A."/>
            <person name="Birney E."/>
            <person name="Ponting C.P."/>
            <person name="Grutzner F."/>
            <person name="Belov K."/>
            <person name="Miller W."/>
            <person name="Clarke L."/>
            <person name="Chinwalla A.T."/>
            <person name="Yang S.P."/>
            <person name="Heger A."/>
            <person name="Locke D.P."/>
            <person name="Miethke P."/>
            <person name="Waters P.D."/>
            <person name="Veyrunes F."/>
            <person name="Fulton L."/>
            <person name="Fulton B."/>
            <person name="Graves T."/>
            <person name="Wallis J."/>
            <person name="Puente X.S."/>
            <person name="Lopez-Otin C."/>
            <person name="Ordonez G.R."/>
            <person name="Eichler E.E."/>
            <person name="Chen L."/>
            <person name="Cheng Z."/>
            <person name="Deakin J.E."/>
            <person name="Alsop A."/>
            <person name="Thompson K."/>
            <person name="Kirby P."/>
            <person name="Papenfuss A.T."/>
            <person name="Wakefield M.J."/>
            <person name="Olender T."/>
            <person name="Lancet D."/>
            <person name="Huttley G.A."/>
            <person name="Smit A.F."/>
            <person name="Pask A."/>
            <person name="Temple-Smith P."/>
            <person name="Batzer M.A."/>
            <person name="Walker J.A."/>
            <person name="Konkel M.K."/>
            <person name="Harris R.S."/>
            <person name="Whittington C.M."/>
            <person name="Wong E.S."/>
            <person name="Gemmell N.J."/>
            <person name="Buschiazzo E."/>
            <person name="Vargas Jentzsch I.M."/>
            <person name="Merkel A."/>
            <person name="Schmitz J."/>
            <person name="Zemann A."/>
            <person name="Churakov G."/>
            <person name="Kriegs J.O."/>
            <person name="Brosius J."/>
            <person name="Murchison E.P."/>
            <person name="Sachidanandam R."/>
            <person name="Smith C."/>
            <person name="Hannon G.J."/>
            <person name="Tsend-Ayush E."/>
            <person name="McMillan D."/>
            <person name="Attenborough R."/>
            <person name="Rens W."/>
            <person name="Ferguson-Smith M."/>
            <person name="Lefevre C.M."/>
            <person name="Sharp J.A."/>
            <person name="Nicholas K.R."/>
            <person name="Ray D.A."/>
            <person name="Kube M."/>
            <person name="Reinhardt R."/>
            <person name="Pringle T.H."/>
            <person name="Taylor J."/>
            <person name="Jones R.C."/>
            <person name="Nixon B."/>
            <person name="Dacheux J.L."/>
            <person name="Niwa H."/>
            <person name="Sekita Y."/>
            <person name="Huang X."/>
            <person name="Stark A."/>
            <person name="Kheradpour P."/>
            <person name="Kellis M."/>
            <person name="Flicek P."/>
            <person name="Chen Y."/>
            <person name="Webber C."/>
            <person name="Hardison R."/>
            <person name="Nelson J."/>
            <person name="Hallsworth-Pepin K."/>
            <person name="Delehaunty K."/>
            <person name="Markovic C."/>
            <person name="Minx P."/>
            <person name="Feng Y."/>
            <person name="Kremitzki C."/>
            <person name="Mitreva M."/>
            <person name="Glasscock J."/>
            <person name="Wylie T."/>
            <person name="Wohldmann P."/>
            <person name="Thiru P."/>
            <person name="Nhan M.N."/>
            <person name="Pohl C.S."/>
            <person name="Smith S.M."/>
            <person name="Hou S."/>
            <person name="Nefedov M."/>
            <person name="de Jong P.J."/>
            <person name="Renfree M.B."/>
            <person name="Mardis E.R."/>
            <person name="Wilson R.K."/>
        </authorList>
    </citation>
    <scope>NUCLEOTIDE SEQUENCE [LARGE SCALE GENOMIC DNA]</scope>
    <source>
        <strain evidence="3 4">Glennie</strain>
    </source>
</reference>
<dbReference type="AlphaFoldDB" id="F7B4J2"/>
<dbReference type="OMA" id="QVKINCK"/>
<dbReference type="SMART" id="SM00409">
    <property type="entry name" value="IG"/>
    <property type="match status" value="1"/>
</dbReference>